<dbReference type="InterPro" id="IPR003691">
    <property type="entry name" value="FluC"/>
</dbReference>
<gene>
    <name evidence="10" type="primary">fluC</name>
    <name evidence="10" type="synonym">crcB</name>
    <name evidence="11" type="ORF">RH861_11695</name>
</gene>
<evidence type="ECO:0000256" key="10">
    <source>
        <dbReference type="HAMAP-Rule" id="MF_00454"/>
    </source>
</evidence>
<reference evidence="12" key="1">
    <citation type="submission" date="2023-07" db="EMBL/GenBank/DDBJ databases">
        <title>Description of three actinobacteria isolated from air of manufacturing shop in a pharmaceutical factory.</title>
        <authorList>
            <person name="Zhang D.-F."/>
        </authorList>
    </citation>
    <scope>NUCLEOTIDE SEQUENCE [LARGE SCALE GENOMIC DNA]</scope>
    <source>
        <strain evidence="12">CCTCC AB 2011122</strain>
    </source>
</reference>
<keyword evidence="4 10" id="KW-1133">Transmembrane helix</keyword>
<sequence length="148" mass="14499">MTAAPPHRRWRSLGLVAAGGTVGTALREALLLLAPDLARFPATTFAINLAGAFALGVLLEVLVRSGPDEGRRRDLRLLVGTGVLGGFTTYSALATATALLAVSGLAGWAIAYALGTVVLGAALSVAGIAVGAALAARPGGGAAPGASS</sequence>
<feature type="binding site" evidence="10">
    <location>
        <position position="88"/>
    </location>
    <ligand>
        <name>Na(+)</name>
        <dbReference type="ChEBI" id="CHEBI:29101"/>
        <note>structural</note>
    </ligand>
</feature>
<evidence type="ECO:0000256" key="1">
    <source>
        <dbReference type="ARBA" id="ARBA00004651"/>
    </source>
</evidence>
<proteinExistence type="inferred from homology"/>
<dbReference type="RefSeq" id="WP_310521104.1">
    <property type="nucleotide sequence ID" value="NZ_BAABBS010000001.1"/>
</dbReference>
<keyword evidence="5 10" id="KW-0472">Membrane</keyword>
<evidence type="ECO:0000256" key="6">
    <source>
        <dbReference type="ARBA" id="ARBA00023303"/>
    </source>
</evidence>
<evidence type="ECO:0000256" key="5">
    <source>
        <dbReference type="ARBA" id="ARBA00023136"/>
    </source>
</evidence>
<keyword evidence="2 10" id="KW-1003">Cell membrane</keyword>
<evidence type="ECO:0000256" key="8">
    <source>
        <dbReference type="ARBA" id="ARBA00035585"/>
    </source>
</evidence>
<comment type="caution">
    <text evidence="11">The sequence shown here is derived from an EMBL/GenBank/DDBJ whole genome shotgun (WGS) entry which is preliminary data.</text>
</comment>
<keyword evidence="12" id="KW-1185">Reference proteome</keyword>
<evidence type="ECO:0000256" key="4">
    <source>
        <dbReference type="ARBA" id="ARBA00022989"/>
    </source>
</evidence>
<dbReference type="Proteomes" id="UP001260072">
    <property type="component" value="Unassembled WGS sequence"/>
</dbReference>
<dbReference type="PANTHER" id="PTHR28259">
    <property type="entry name" value="FLUORIDE EXPORT PROTEIN 1-RELATED"/>
    <property type="match status" value="1"/>
</dbReference>
<dbReference type="PANTHER" id="PTHR28259:SF1">
    <property type="entry name" value="FLUORIDE EXPORT PROTEIN 1-RELATED"/>
    <property type="match status" value="1"/>
</dbReference>
<keyword evidence="3 10" id="KW-0812">Transmembrane</keyword>
<name>A0ABU1FN38_9MICO</name>
<keyword evidence="10" id="KW-0813">Transport</keyword>
<dbReference type="HAMAP" id="MF_00454">
    <property type="entry name" value="FluC"/>
    <property type="match status" value="1"/>
</dbReference>
<evidence type="ECO:0000256" key="2">
    <source>
        <dbReference type="ARBA" id="ARBA00022475"/>
    </source>
</evidence>
<comment type="function">
    <text evidence="9 10">Fluoride-specific ion channel. Important for reducing fluoride concentration in the cell, thus reducing its toxicity.</text>
</comment>
<feature type="transmembrane region" description="Helical" evidence="10">
    <location>
        <begin position="75"/>
        <end position="102"/>
    </location>
</feature>
<comment type="subcellular location">
    <subcellularLocation>
        <location evidence="1 10">Cell membrane</location>
        <topology evidence="1 10">Multi-pass membrane protein</topology>
    </subcellularLocation>
</comment>
<feature type="transmembrane region" description="Helical" evidence="10">
    <location>
        <begin position="108"/>
        <end position="135"/>
    </location>
</feature>
<organism evidence="11 12">
    <name type="scientific">Agromyces indicus</name>
    <dbReference type="NCBI Taxonomy" id="758919"/>
    <lineage>
        <taxon>Bacteria</taxon>
        <taxon>Bacillati</taxon>
        <taxon>Actinomycetota</taxon>
        <taxon>Actinomycetes</taxon>
        <taxon>Micrococcales</taxon>
        <taxon>Microbacteriaceae</taxon>
        <taxon>Agromyces</taxon>
    </lineage>
</organism>
<evidence type="ECO:0000313" key="12">
    <source>
        <dbReference type="Proteomes" id="UP001260072"/>
    </source>
</evidence>
<evidence type="ECO:0000256" key="3">
    <source>
        <dbReference type="ARBA" id="ARBA00022692"/>
    </source>
</evidence>
<accession>A0ABU1FN38</accession>
<evidence type="ECO:0000313" key="11">
    <source>
        <dbReference type="EMBL" id="MDR5692722.1"/>
    </source>
</evidence>
<comment type="activity regulation">
    <text evidence="10">Na(+) is not transported, but it plays an essential structural role and its presence is essential for fluoride channel function.</text>
</comment>
<evidence type="ECO:0000256" key="7">
    <source>
        <dbReference type="ARBA" id="ARBA00035120"/>
    </source>
</evidence>
<keyword evidence="10" id="KW-0406">Ion transport</keyword>
<comment type="catalytic activity">
    <reaction evidence="8">
        <text>fluoride(in) = fluoride(out)</text>
        <dbReference type="Rhea" id="RHEA:76159"/>
        <dbReference type="ChEBI" id="CHEBI:17051"/>
    </reaction>
    <physiologicalReaction direction="left-to-right" evidence="8">
        <dbReference type="Rhea" id="RHEA:76160"/>
    </physiologicalReaction>
</comment>
<dbReference type="Pfam" id="PF02537">
    <property type="entry name" value="CRCB"/>
    <property type="match status" value="1"/>
</dbReference>
<comment type="similarity">
    <text evidence="7 10">Belongs to the fluoride channel Fluc/FEX (TC 1.A.43) family.</text>
</comment>
<feature type="binding site" evidence="10">
    <location>
        <position position="85"/>
    </location>
    <ligand>
        <name>Na(+)</name>
        <dbReference type="ChEBI" id="CHEBI:29101"/>
        <note>structural</note>
    </ligand>
</feature>
<feature type="transmembrane region" description="Helical" evidence="10">
    <location>
        <begin position="43"/>
        <end position="63"/>
    </location>
</feature>
<dbReference type="EMBL" id="JAVKGS010000003">
    <property type="protein sequence ID" value="MDR5692722.1"/>
    <property type="molecule type" value="Genomic_DNA"/>
</dbReference>
<keyword evidence="10" id="KW-0915">Sodium</keyword>
<keyword evidence="6 10" id="KW-0407">Ion channel</keyword>
<protein>
    <recommendedName>
        <fullName evidence="10">Fluoride-specific ion channel FluC</fullName>
    </recommendedName>
</protein>
<keyword evidence="10" id="KW-0479">Metal-binding</keyword>
<evidence type="ECO:0000256" key="9">
    <source>
        <dbReference type="ARBA" id="ARBA00049940"/>
    </source>
</evidence>